<reference evidence="2 3" key="1">
    <citation type="journal article" date="2014" name="BMC Genomics">
        <title>Genome sequencing of four Aureobasidium pullulans varieties: biotechnological potential, stress tolerance, and description of new species.</title>
        <authorList>
            <person name="Gostin Ar C."/>
            <person name="Ohm R.A."/>
            <person name="Kogej T."/>
            <person name="Sonjak S."/>
            <person name="Turk M."/>
            <person name="Zajc J."/>
            <person name="Zalar P."/>
            <person name="Grube M."/>
            <person name="Sun H."/>
            <person name="Han J."/>
            <person name="Sharma A."/>
            <person name="Chiniquy J."/>
            <person name="Ngan C.Y."/>
            <person name="Lipzen A."/>
            <person name="Barry K."/>
            <person name="Grigoriev I.V."/>
            <person name="Gunde-Cimerman N."/>
        </authorList>
    </citation>
    <scope>NUCLEOTIDE SEQUENCE [LARGE SCALE GENOMIC DNA]</scope>
    <source>
        <strain evidence="2 3">EXF-2481</strain>
    </source>
</reference>
<dbReference type="Proteomes" id="UP000030641">
    <property type="component" value="Unassembled WGS sequence"/>
</dbReference>
<protein>
    <submittedName>
        <fullName evidence="2">Uncharacterized protein</fullName>
    </submittedName>
</protein>
<gene>
    <name evidence="2" type="ORF">AUEXF2481DRAFT_42114</name>
</gene>
<keyword evidence="3" id="KW-1185">Reference proteome</keyword>
<evidence type="ECO:0000256" key="1">
    <source>
        <dbReference type="SAM" id="MobiDB-lite"/>
    </source>
</evidence>
<sequence length="526" mass="60238">MVHLPNELWLEIASYHVVPEMACTHASRQTLIALCLVSKQLCAAIQPLLYHDFTKFARPSAAYRLATKDSEWLHKYYQRDIRTFRTVSKTTRLEKFFRTLINRPDLAAEIRYLSIEEFHDTNAIPYWFNGLYDKLPLNRTISTLFARALKNSAAIGLLSRTPQITWDKHLRDGIEGVEVALLLILVPQLRSLSLQSIETTIDSHVQELCDTVLGAAPLYSPLKQPSKIPVGNRSQLQRPLEIFPVLRSLKLQSRCNKDYRDSLQLRHCQNLLSLPNFTHFVGSCLQDSLDPLGQLSYHSLAHLRHVELKHCKAIGPCLEAFLSQCTGLRSLKIDSDHAFSPWGNIPSISTNFFTSLQTMTNTLERLILMLPEYENTNVLDLSAFGQLQYVEVDMSLMIRDDYSSCIDELLPPGIQELYVRRAGHEIVSHLESLLPFSADNPHLADLNSVRIALWDEDDDDLMSELSEIEIKAMDHMFNFDFEIEGVYSHWWAHHYETDSDLESKQDSEDFGPEPFQSDYDEEGDGN</sequence>
<feature type="region of interest" description="Disordered" evidence="1">
    <location>
        <begin position="501"/>
        <end position="526"/>
    </location>
</feature>
<organism evidence="2 3">
    <name type="scientific">Aureobasidium subglaciale (strain EXF-2481)</name>
    <name type="common">Aureobasidium pullulans var. subglaciale</name>
    <dbReference type="NCBI Taxonomy" id="1043005"/>
    <lineage>
        <taxon>Eukaryota</taxon>
        <taxon>Fungi</taxon>
        <taxon>Dikarya</taxon>
        <taxon>Ascomycota</taxon>
        <taxon>Pezizomycotina</taxon>
        <taxon>Dothideomycetes</taxon>
        <taxon>Dothideomycetidae</taxon>
        <taxon>Dothideales</taxon>
        <taxon>Saccotheciaceae</taxon>
        <taxon>Aureobasidium</taxon>
    </lineage>
</organism>
<dbReference type="GeneID" id="25367057"/>
<dbReference type="OrthoDB" id="2520703at2759"/>
<evidence type="ECO:0000313" key="3">
    <source>
        <dbReference type="Proteomes" id="UP000030641"/>
    </source>
</evidence>
<dbReference type="AlphaFoldDB" id="A0A074YH04"/>
<dbReference type="InParanoid" id="A0A074YH04"/>
<name>A0A074YH04_AURSE</name>
<dbReference type="EMBL" id="KL584766">
    <property type="protein sequence ID" value="KEQ93377.1"/>
    <property type="molecule type" value="Genomic_DNA"/>
</dbReference>
<evidence type="ECO:0000313" key="2">
    <source>
        <dbReference type="EMBL" id="KEQ93377.1"/>
    </source>
</evidence>
<dbReference type="RefSeq" id="XP_013341824.1">
    <property type="nucleotide sequence ID" value="XM_013486370.1"/>
</dbReference>
<accession>A0A074YH04</accession>
<proteinExistence type="predicted"/>
<dbReference type="HOGENOM" id="CLU_470070_0_0_1"/>